<name>A0A5C4J0W6_9ACTN</name>
<dbReference type="GO" id="GO:0016810">
    <property type="term" value="F:hydrolase activity, acting on carbon-nitrogen (but not peptide) bonds"/>
    <property type="evidence" value="ECO:0007669"/>
    <property type="project" value="InterPro"/>
</dbReference>
<dbReference type="SUPFAM" id="SSF51556">
    <property type="entry name" value="Metallo-dependent hydrolases"/>
    <property type="match status" value="1"/>
</dbReference>
<proteinExistence type="predicted"/>
<sequence>MAPEMDRRQVLRGAAVVTAGTATAGMLQATTAHADPTPAGGAGRDRAADLIIHNGRVLVLDRRFRKAEAVAIRDGRVLAVGSDRDVRRHKGPRTELLDAGGGTVLPGINDSHVHLASQGLSVPPFNINVDTATIEELVAVVRTAASEAPAPDSWIRGRGWQELRLPRPPVAADLDPVSGDHPVVLGDFSGHATAVNSIVLRLAGITRDTVPPPGGVIDKDAAGEPTGVLRESAAGLVSRIVPPFTREERSQGIDAGIKVLHAMGVTSTTEPGINLETLALYAEKARSGALPLRLTALLGSGRGPQSLRDVLAEYEPLRDVDPRTLRVAGVKVFADGIPRFRTAWMNEPYLNGANGSLTIDGASPDEQLANLHEMIKMAVQADLQIGTHACGDATTDATVAGYIKAGGRHWRRADLRHYVIHCNFPSARTLRTMARHDIGANLNAEILYLQGRVLEPIIGRELTEYQWPYRSALQAGVQVTSGSDAPVVPPHWLRGVMTAMLREGANGGVAGTAERIGLADALATYTRLGAWQDHAEHWKGTLEHGNVADICIVDGDMVGRDPHGFDDLHVTTTLVGGRVVYERPDAAARPAAATAAAAPAAFLRSGGSTSHNCADGDKCCCQLSDEILG</sequence>
<dbReference type="OrthoDB" id="3173428at2"/>
<dbReference type="InterPro" id="IPR011059">
    <property type="entry name" value="Metal-dep_hydrolase_composite"/>
</dbReference>
<dbReference type="PANTHER" id="PTHR22642">
    <property type="entry name" value="IMIDAZOLONEPROPIONASE"/>
    <property type="match status" value="1"/>
</dbReference>
<dbReference type="Gene3D" id="2.30.40.10">
    <property type="entry name" value="Urease, subunit C, domain 1"/>
    <property type="match status" value="1"/>
</dbReference>
<feature type="domain" description="Amidohydrolase 3" evidence="1">
    <location>
        <begin position="96"/>
        <end position="581"/>
    </location>
</feature>
<dbReference type="Gene3D" id="3.20.20.140">
    <property type="entry name" value="Metal-dependent hydrolases"/>
    <property type="match status" value="1"/>
</dbReference>
<comment type="caution">
    <text evidence="2">The sequence shown here is derived from an EMBL/GenBank/DDBJ whole genome shotgun (WGS) entry which is preliminary data.</text>
</comment>
<keyword evidence="2" id="KW-0378">Hydrolase</keyword>
<keyword evidence="3" id="KW-1185">Reference proteome</keyword>
<dbReference type="InterPro" id="IPR006311">
    <property type="entry name" value="TAT_signal"/>
</dbReference>
<evidence type="ECO:0000313" key="2">
    <source>
        <dbReference type="EMBL" id="TMQ90315.1"/>
    </source>
</evidence>
<dbReference type="CDD" id="cd01300">
    <property type="entry name" value="YtcJ_like"/>
    <property type="match status" value="1"/>
</dbReference>
<dbReference type="AlphaFoldDB" id="A0A5C4J0W6"/>
<dbReference type="Gene3D" id="3.10.310.70">
    <property type="match status" value="1"/>
</dbReference>
<dbReference type="Pfam" id="PF07969">
    <property type="entry name" value="Amidohydro_3"/>
    <property type="match status" value="1"/>
</dbReference>
<dbReference type="Proteomes" id="UP000309174">
    <property type="component" value="Unassembled WGS sequence"/>
</dbReference>
<accession>A0A5C4J0W6</accession>
<reference evidence="2 3" key="1">
    <citation type="submission" date="2019-05" db="EMBL/GenBank/DDBJ databases">
        <title>Draft genome sequence of Actinomadura sp. 14C53.</title>
        <authorList>
            <person name="Saricaoglu S."/>
            <person name="Isik K."/>
        </authorList>
    </citation>
    <scope>NUCLEOTIDE SEQUENCE [LARGE SCALE GENOMIC DNA]</scope>
    <source>
        <strain evidence="2 3">14C53</strain>
    </source>
</reference>
<dbReference type="InterPro" id="IPR033932">
    <property type="entry name" value="YtcJ-like"/>
</dbReference>
<dbReference type="InterPro" id="IPR032466">
    <property type="entry name" value="Metal_Hydrolase"/>
</dbReference>
<gene>
    <name evidence="2" type="ORF">ETD83_35955</name>
</gene>
<organism evidence="2 3">
    <name type="scientific">Actinomadura soli</name>
    <dbReference type="NCBI Taxonomy" id="2508997"/>
    <lineage>
        <taxon>Bacteria</taxon>
        <taxon>Bacillati</taxon>
        <taxon>Actinomycetota</taxon>
        <taxon>Actinomycetes</taxon>
        <taxon>Streptosporangiales</taxon>
        <taxon>Thermomonosporaceae</taxon>
        <taxon>Actinomadura</taxon>
    </lineage>
</organism>
<evidence type="ECO:0000259" key="1">
    <source>
        <dbReference type="Pfam" id="PF07969"/>
    </source>
</evidence>
<protein>
    <submittedName>
        <fullName evidence="2">Amidohydrolase</fullName>
    </submittedName>
</protein>
<dbReference type="EMBL" id="VCKW01000303">
    <property type="protein sequence ID" value="TMQ90315.1"/>
    <property type="molecule type" value="Genomic_DNA"/>
</dbReference>
<dbReference type="InterPro" id="IPR013108">
    <property type="entry name" value="Amidohydro_3"/>
</dbReference>
<dbReference type="RefSeq" id="WP_138649667.1">
    <property type="nucleotide sequence ID" value="NZ_VCKW01000303.1"/>
</dbReference>
<dbReference type="SUPFAM" id="SSF51338">
    <property type="entry name" value="Composite domain of metallo-dependent hydrolases"/>
    <property type="match status" value="1"/>
</dbReference>
<dbReference type="PANTHER" id="PTHR22642:SF2">
    <property type="entry name" value="PROTEIN LONG AFTER FAR-RED 3"/>
    <property type="match status" value="1"/>
</dbReference>
<evidence type="ECO:0000313" key="3">
    <source>
        <dbReference type="Proteomes" id="UP000309174"/>
    </source>
</evidence>
<dbReference type="PROSITE" id="PS51318">
    <property type="entry name" value="TAT"/>
    <property type="match status" value="1"/>
</dbReference>